<proteinExistence type="predicted"/>
<dbReference type="EMBL" id="JAKGBZ010000001">
    <property type="protein sequence ID" value="MCF3945114.1"/>
    <property type="molecule type" value="Genomic_DNA"/>
</dbReference>
<protein>
    <submittedName>
        <fullName evidence="3">PspC domain-containing protein</fullName>
    </submittedName>
</protein>
<evidence type="ECO:0000256" key="1">
    <source>
        <dbReference type="SAM" id="Phobius"/>
    </source>
</evidence>
<sequence length="136" mass="14969">MSTTMSQYDFSTSTPPRRGMAAGVCASLAAMVGVPVWIIRAVAVLLLLWHPIVIVLAYLACAAFIRHGRTPFAQRLSALRDRVAPPRRPDFGDHPPPVPPIDGLASRFATLDLRLAELEARAADPDRLLRRRFDSL</sequence>
<dbReference type="Pfam" id="PF04024">
    <property type="entry name" value="PspC"/>
    <property type="match status" value="1"/>
</dbReference>
<accession>A0ABS9DR28</accession>
<reference evidence="3 4" key="1">
    <citation type="submission" date="2022-01" db="EMBL/GenBank/DDBJ databases">
        <authorList>
            <person name="Won M."/>
            <person name="Kim S.-J."/>
            <person name="Kwon S.-W."/>
        </authorList>
    </citation>
    <scope>NUCLEOTIDE SEQUENCE [LARGE SCALE GENOMIC DNA]</scope>
    <source>
        <strain evidence="3 4">KCTC 23505</strain>
    </source>
</reference>
<dbReference type="Proteomes" id="UP001521209">
    <property type="component" value="Unassembled WGS sequence"/>
</dbReference>
<organism evidence="3 4">
    <name type="scientific">Acidiphilium iwatense</name>
    <dbReference type="NCBI Taxonomy" id="768198"/>
    <lineage>
        <taxon>Bacteria</taxon>
        <taxon>Pseudomonadati</taxon>
        <taxon>Pseudomonadota</taxon>
        <taxon>Alphaproteobacteria</taxon>
        <taxon>Acetobacterales</taxon>
        <taxon>Acidocellaceae</taxon>
        <taxon>Acidiphilium</taxon>
    </lineage>
</organism>
<keyword evidence="4" id="KW-1185">Reference proteome</keyword>
<feature type="domain" description="Phage shock protein PspC N-terminal" evidence="2">
    <location>
        <begin position="16"/>
        <end position="65"/>
    </location>
</feature>
<gene>
    <name evidence="3" type="ORF">L2A60_00230</name>
</gene>
<comment type="caution">
    <text evidence="3">The sequence shown here is derived from an EMBL/GenBank/DDBJ whole genome shotgun (WGS) entry which is preliminary data.</text>
</comment>
<feature type="transmembrane region" description="Helical" evidence="1">
    <location>
        <begin position="20"/>
        <end position="39"/>
    </location>
</feature>
<keyword evidence="1" id="KW-1133">Transmembrane helix</keyword>
<name>A0ABS9DR28_9PROT</name>
<dbReference type="InterPro" id="IPR007168">
    <property type="entry name" value="Phageshock_PspC_N"/>
</dbReference>
<feature type="transmembrane region" description="Helical" evidence="1">
    <location>
        <begin position="45"/>
        <end position="65"/>
    </location>
</feature>
<keyword evidence="1" id="KW-0472">Membrane</keyword>
<evidence type="ECO:0000313" key="4">
    <source>
        <dbReference type="Proteomes" id="UP001521209"/>
    </source>
</evidence>
<evidence type="ECO:0000259" key="2">
    <source>
        <dbReference type="Pfam" id="PF04024"/>
    </source>
</evidence>
<keyword evidence="1" id="KW-0812">Transmembrane</keyword>
<dbReference type="RefSeq" id="WP_235702355.1">
    <property type="nucleotide sequence ID" value="NZ_JAKGBZ010000001.1"/>
</dbReference>
<evidence type="ECO:0000313" key="3">
    <source>
        <dbReference type="EMBL" id="MCF3945114.1"/>
    </source>
</evidence>